<keyword evidence="1" id="KW-1133">Transmembrane helix</keyword>
<dbReference type="OrthoDB" id="8559815at2"/>
<evidence type="ECO:0000313" key="4">
    <source>
        <dbReference type="Proteomes" id="UP000198744"/>
    </source>
</evidence>
<name>A0A1H7WST5_9BACT</name>
<keyword evidence="2" id="KW-0732">Signal</keyword>
<dbReference type="AlphaFoldDB" id="A0A1H7WST5"/>
<dbReference type="RefSeq" id="WP_093882984.1">
    <property type="nucleotide sequence ID" value="NZ_FOBS01000007.1"/>
</dbReference>
<sequence>MIGKKFLMGAVLSLLILISVSTAQAATVYWTDWTNTTANTVTGTMTIGSETVDVAFSGTYYEVQTSGGTNFWSPNAPYISSTVDNEPPASDIIKLGAGGTVTITFSQAVTNPLLALVSWNGNTVDFGEDVITFLSYGQGYWGNGTPIMNSDNTGFYGSGEVHGVLQLTGTYDSITFTHTGEYWHGLTVGAVDLAPVPIPAALWLFGSGLVGLVGLKRKIRR</sequence>
<dbReference type="STRING" id="43775.SAMN04489760_107130"/>
<keyword evidence="1" id="KW-0812">Transmembrane</keyword>
<proteinExistence type="predicted"/>
<evidence type="ECO:0000313" key="3">
    <source>
        <dbReference type="EMBL" id="SEM23999.1"/>
    </source>
</evidence>
<gene>
    <name evidence="3" type="ORF">SAMN04489760_107130</name>
</gene>
<dbReference type="Proteomes" id="UP000198744">
    <property type="component" value="Unassembled WGS sequence"/>
</dbReference>
<organism evidence="3 4">
    <name type="scientific">Syntrophus gentianae</name>
    <dbReference type="NCBI Taxonomy" id="43775"/>
    <lineage>
        <taxon>Bacteria</taxon>
        <taxon>Pseudomonadati</taxon>
        <taxon>Thermodesulfobacteriota</taxon>
        <taxon>Syntrophia</taxon>
        <taxon>Syntrophales</taxon>
        <taxon>Syntrophaceae</taxon>
        <taxon>Syntrophus</taxon>
    </lineage>
</organism>
<protein>
    <submittedName>
        <fullName evidence="3">VPLPA-CTERM protein sorting domain-containing protein</fullName>
    </submittedName>
</protein>
<evidence type="ECO:0000256" key="1">
    <source>
        <dbReference type="SAM" id="Phobius"/>
    </source>
</evidence>
<feature type="signal peptide" evidence="2">
    <location>
        <begin position="1"/>
        <end position="25"/>
    </location>
</feature>
<reference evidence="3 4" key="1">
    <citation type="submission" date="2016-10" db="EMBL/GenBank/DDBJ databases">
        <authorList>
            <person name="de Groot N.N."/>
        </authorList>
    </citation>
    <scope>NUCLEOTIDE SEQUENCE [LARGE SCALE GENOMIC DNA]</scope>
    <source>
        <strain evidence="3 4">DSM 8423</strain>
    </source>
</reference>
<accession>A0A1H7WST5</accession>
<keyword evidence="4" id="KW-1185">Reference proteome</keyword>
<dbReference type="EMBL" id="FOBS01000007">
    <property type="protein sequence ID" value="SEM23999.1"/>
    <property type="molecule type" value="Genomic_DNA"/>
</dbReference>
<feature type="chain" id="PRO_5011720501" evidence="2">
    <location>
        <begin position="26"/>
        <end position="221"/>
    </location>
</feature>
<evidence type="ECO:0000256" key="2">
    <source>
        <dbReference type="SAM" id="SignalP"/>
    </source>
</evidence>
<feature type="transmembrane region" description="Helical" evidence="1">
    <location>
        <begin position="196"/>
        <end position="215"/>
    </location>
</feature>
<keyword evidence="1" id="KW-0472">Membrane</keyword>